<dbReference type="EMBL" id="CH473953">
    <property type="protein sequence ID" value="EDM13220.1"/>
    <property type="molecule type" value="Genomic_DNA"/>
</dbReference>
<protein>
    <submittedName>
        <fullName evidence="1">RCG47317</fullName>
    </submittedName>
</protein>
<gene>
    <name evidence="1" type="ORF">rCG_47317</name>
</gene>
<accession>A6I189</accession>
<dbReference type="Proteomes" id="UP000234681">
    <property type="component" value="Chromosome 1"/>
</dbReference>
<reference evidence="2" key="1">
    <citation type="submission" date="2005-09" db="EMBL/GenBank/DDBJ databases">
        <authorList>
            <person name="Mural R.J."/>
            <person name="Li P.W."/>
            <person name="Adams M.D."/>
            <person name="Amanatides P.G."/>
            <person name="Baden-Tillson H."/>
            <person name="Barnstead M."/>
            <person name="Chin S.H."/>
            <person name="Dew I."/>
            <person name="Evans C.A."/>
            <person name="Ferriera S."/>
            <person name="Flanigan M."/>
            <person name="Fosler C."/>
            <person name="Glodek A."/>
            <person name="Gu Z."/>
            <person name="Holt R.A."/>
            <person name="Jennings D."/>
            <person name="Kraft C.L."/>
            <person name="Lu F."/>
            <person name="Nguyen T."/>
            <person name="Nusskern D.R."/>
            <person name="Pfannkoch C.M."/>
            <person name="Sitter C."/>
            <person name="Sutton G.G."/>
            <person name="Venter J.C."/>
            <person name="Wang Z."/>
            <person name="Woodage T."/>
            <person name="Zheng X.H."/>
            <person name="Zhong F."/>
        </authorList>
    </citation>
    <scope>NUCLEOTIDE SEQUENCE [LARGE SCALE GENOMIC DNA]</scope>
    <source>
        <strain>BN</strain>
        <strain evidence="2">Sprague-Dawley</strain>
    </source>
</reference>
<evidence type="ECO:0000313" key="2">
    <source>
        <dbReference type="Proteomes" id="UP000234681"/>
    </source>
</evidence>
<evidence type="ECO:0000313" key="1">
    <source>
        <dbReference type="EMBL" id="EDM13220.1"/>
    </source>
</evidence>
<sequence length="22" mass="2615">MYRELASRTMGFVNENGRIWAI</sequence>
<dbReference type="AlphaFoldDB" id="A6I189"/>
<proteinExistence type="predicted"/>
<name>A6I189_RAT</name>
<organism evidence="1 2">
    <name type="scientific">Rattus norvegicus</name>
    <name type="common">Rat</name>
    <dbReference type="NCBI Taxonomy" id="10116"/>
    <lineage>
        <taxon>Eukaryota</taxon>
        <taxon>Metazoa</taxon>
        <taxon>Chordata</taxon>
        <taxon>Craniata</taxon>
        <taxon>Vertebrata</taxon>
        <taxon>Euteleostomi</taxon>
        <taxon>Mammalia</taxon>
        <taxon>Eutheria</taxon>
        <taxon>Euarchontoglires</taxon>
        <taxon>Glires</taxon>
        <taxon>Rodentia</taxon>
        <taxon>Myomorpha</taxon>
        <taxon>Muroidea</taxon>
        <taxon>Muridae</taxon>
        <taxon>Murinae</taxon>
        <taxon>Rattus</taxon>
    </lineage>
</organism>